<dbReference type="Gene3D" id="3.40.50.720">
    <property type="entry name" value="NAD(P)-binding Rossmann-like Domain"/>
    <property type="match status" value="1"/>
</dbReference>
<reference evidence="3 4" key="1">
    <citation type="submission" date="2015-06" db="EMBL/GenBank/DDBJ databases">
        <title>The Genome Sequence of Enterococcus cecorum 170AEA1.</title>
        <authorList>
            <consortium name="The Broad Institute Genomics Platform"/>
            <consortium name="The Broad Institute Genome Sequencing Center for Infectious Disease"/>
            <person name="Earl A.M."/>
            <person name="Van Tyne D."/>
            <person name="Lebreton F."/>
            <person name="Saavedra J.T."/>
            <person name="Gilmore M.S."/>
            <person name="Manson McGuire A."/>
            <person name="Clock S."/>
            <person name="Crupain M."/>
            <person name="Rangan U."/>
            <person name="Young S."/>
            <person name="Abouelleil A."/>
            <person name="Cao P."/>
            <person name="Chapman S.B."/>
            <person name="Griggs A."/>
            <person name="Priest M."/>
            <person name="Shea T."/>
            <person name="Wortman J."/>
            <person name="Nusbaum C."/>
            <person name="Birren B."/>
        </authorList>
    </citation>
    <scope>NUCLEOTIDE SEQUENCE [LARGE SCALE GENOMIC DNA]</scope>
    <source>
        <strain evidence="3 4">170AEA1</strain>
    </source>
</reference>
<proteinExistence type="inferred from homology"/>
<dbReference type="GO" id="GO:0016616">
    <property type="term" value="F:oxidoreductase activity, acting on the CH-OH group of donors, NAD or NADP as acceptor"/>
    <property type="evidence" value="ECO:0007669"/>
    <property type="project" value="TreeGrafter"/>
</dbReference>
<evidence type="ECO:0000256" key="2">
    <source>
        <dbReference type="ARBA" id="ARBA00023002"/>
    </source>
</evidence>
<dbReference type="InterPro" id="IPR036291">
    <property type="entry name" value="NAD(P)-bd_dom_sf"/>
</dbReference>
<dbReference type="InterPro" id="IPR020904">
    <property type="entry name" value="Sc_DH/Rdtase_CS"/>
</dbReference>
<dbReference type="PANTHER" id="PTHR42760:SF133">
    <property type="entry name" value="3-OXOACYL-[ACYL-CARRIER-PROTEIN] REDUCTASE"/>
    <property type="match status" value="1"/>
</dbReference>
<comment type="similarity">
    <text evidence="1">Belongs to the short-chain dehydrogenases/reductases (SDR) family.</text>
</comment>
<comment type="caution">
    <text evidence="3">The sequence shown here is derived from an EMBL/GenBank/DDBJ whole genome shotgun (WGS) entry which is preliminary data.</text>
</comment>
<protein>
    <recommendedName>
        <fullName evidence="5">Short-chain dehydrogenase</fullName>
    </recommendedName>
</protein>
<dbReference type="RefSeq" id="WP_240185047.1">
    <property type="nucleotide sequence ID" value="NZ_KZ845707.1"/>
</dbReference>
<dbReference type="AlphaFoldDB" id="A0A366SD63"/>
<dbReference type="EMBL" id="LEOY01000024">
    <property type="protein sequence ID" value="RBR27362.1"/>
    <property type="molecule type" value="Genomic_DNA"/>
</dbReference>
<dbReference type="Pfam" id="PF13561">
    <property type="entry name" value="adh_short_C2"/>
    <property type="match status" value="1"/>
</dbReference>
<name>A0A366SD63_9ENTE</name>
<dbReference type="PROSITE" id="PS00061">
    <property type="entry name" value="ADH_SHORT"/>
    <property type="match status" value="1"/>
</dbReference>
<organism evidence="3 4">
    <name type="scientific">Enterococcus cecorum</name>
    <dbReference type="NCBI Taxonomy" id="44008"/>
    <lineage>
        <taxon>Bacteria</taxon>
        <taxon>Bacillati</taxon>
        <taxon>Bacillota</taxon>
        <taxon>Bacilli</taxon>
        <taxon>Lactobacillales</taxon>
        <taxon>Enterococcaceae</taxon>
        <taxon>Enterococcus</taxon>
    </lineage>
</organism>
<dbReference type="PANTHER" id="PTHR42760">
    <property type="entry name" value="SHORT-CHAIN DEHYDROGENASES/REDUCTASES FAMILY MEMBER"/>
    <property type="match status" value="1"/>
</dbReference>
<dbReference type="PRINTS" id="PR00081">
    <property type="entry name" value="GDHRDH"/>
</dbReference>
<dbReference type="Proteomes" id="UP000252800">
    <property type="component" value="Unassembled WGS sequence"/>
</dbReference>
<evidence type="ECO:0000313" key="3">
    <source>
        <dbReference type="EMBL" id="RBR27362.1"/>
    </source>
</evidence>
<gene>
    <name evidence="3" type="ORF">EB18_02278</name>
</gene>
<accession>A0A366SD63</accession>
<keyword evidence="2" id="KW-0560">Oxidoreductase</keyword>
<evidence type="ECO:0000256" key="1">
    <source>
        <dbReference type="ARBA" id="ARBA00006484"/>
    </source>
</evidence>
<evidence type="ECO:0008006" key="5">
    <source>
        <dbReference type="Google" id="ProtNLM"/>
    </source>
</evidence>
<dbReference type="SUPFAM" id="SSF51735">
    <property type="entry name" value="NAD(P)-binding Rossmann-fold domains"/>
    <property type="match status" value="1"/>
</dbReference>
<dbReference type="InterPro" id="IPR002347">
    <property type="entry name" value="SDR_fam"/>
</dbReference>
<evidence type="ECO:0000313" key="4">
    <source>
        <dbReference type="Proteomes" id="UP000252800"/>
    </source>
</evidence>
<sequence length="252" mass="27890">MKSIVITGGARGIGRALVQHFSKNWQVFVMDIDEKALADLRQNVEENVHLFTGDLANEEDLTQFVDFVLTQSEKIDAFIHDAAIDRKGLLSGASANDLLEVLKVNVVAGYALMAAFQNHFTQDSAAIFLSSTRNHQSMPDNETYVTSKGAILSMVHALANSLAGKVRVNAISPGWIETRDWQVPKEAVVLSREDHAQQLVRRVGVPADIVAMAEFLLDTQKAGFITGQEMIVDGGMSKQMIYHEEFGWTYHE</sequence>